<keyword evidence="4" id="KW-0812">Transmembrane</keyword>
<accession>A0A0F5I2N4</accession>
<name>A0A0F5I2N4_BACTR</name>
<keyword evidence="4" id="KW-0745">Spermidine biosynthesis</keyword>
<feature type="transmembrane region" description="Helical" evidence="4">
    <location>
        <begin position="16"/>
        <end position="42"/>
    </location>
</feature>
<keyword evidence="4" id="KW-0472">Membrane</keyword>
<keyword evidence="4" id="KW-1133">Transmembrane helix</keyword>
<reference evidence="7" key="1">
    <citation type="submission" date="2015-02" db="EMBL/GenBank/DDBJ databases">
        <title>Genome Assembly of Bacillaceae bacterium MTCC 8252.</title>
        <authorList>
            <person name="Verma A."/>
            <person name="Khatri I."/>
            <person name="Mual P."/>
            <person name="Subramanian S."/>
            <person name="Krishnamurthi S."/>
        </authorList>
    </citation>
    <scope>NUCLEOTIDE SEQUENCE [LARGE SCALE GENOMIC DNA]</scope>
    <source>
        <strain evidence="7">MTCC 8252</strain>
    </source>
</reference>
<dbReference type="PROSITE" id="PS51006">
    <property type="entry name" value="PABS_2"/>
    <property type="match status" value="1"/>
</dbReference>
<dbReference type="STRING" id="1221996.QY95_02008"/>
<feature type="binding site" evidence="4">
    <location>
        <position position="278"/>
    </location>
    <ligand>
        <name>spermidine</name>
        <dbReference type="ChEBI" id="CHEBI:57834"/>
    </ligand>
</feature>
<feature type="transmembrane region" description="Helical" evidence="4">
    <location>
        <begin position="152"/>
        <end position="171"/>
    </location>
</feature>
<feature type="transmembrane region" description="Helical" evidence="4">
    <location>
        <begin position="177"/>
        <end position="195"/>
    </location>
</feature>
<sequence>MTQVHQEELLKRSNSIYWASGIVSICGIIFEVLFGALGSYILGDGVKQYTLTISLFLTGMGIGAYISERITKQLILSFIWIEYGIGLIGGFSALLLFGVTAYLPDGTDALFLYGVTLMVGTLTGVELPVLIRKANDIGVTLRKSTAKVLFSDYAGGLIGGLLFLFLLRPYFGLVKTAFIVALINVAVALWIAIKFREELPRFTLHAGAGGFLLVIIIAGILFGEEAAFHFEQKLYKDPIVYSEQTNYQQIILTREAGDTRLYLDGQLQFSSSDEHRYHEVLVHPAMAAADSRERVLILGGGDGLAARELLKYKDVQSITLVDLDPKMVELANEHHLLTELNEQSLTNEKVKVVHQDAFRFLEEEQTFYDVVIVDLPDPNNESLNKLYTIEFYSLLRNHLTPGGTMMVQATSPVFAPQVYWTINETIESTGLFTQNLHVDIPSFGGWGFVLASRQPVSIEEIEIQAETRYLTTELLPALAQFGKDEDQQIEDENGRLVELEPNTLIRPNLIEVYERSWKYY</sequence>
<evidence type="ECO:0000256" key="1">
    <source>
        <dbReference type="ARBA" id="ARBA00007867"/>
    </source>
</evidence>
<feature type="binding site" evidence="4">
    <location>
        <position position="322"/>
    </location>
    <ligand>
        <name>S-methyl-5'-thioadenosine</name>
        <dbReference type="ChEBI" id="CHEBI:17509"/>
    </ligand>
</feature>
<dbReference type="GO" id="GO:0010487">
    <property type="term" value="F:thermospermine synthase activity"/>
    <property type="evidence" value="ECO:0007669"/>
    <property type="project" value="UniProtKB-ARBA"/>
</dbReference>
<proteinExistence type="inferred from homology"/>
<dbReference type="OrthoDB" id="9793120at2"/>
<feature type="binding site" evidence="4">
    <location>
        <position position="248"/>
    </location>
    <ligand>
        <name>S-methyl-5'-thioadenosine</name>
        <dbReference type="ChEBI" id="CHEBI:17509"/>
    </ligand>
</feature>
<dbReference type="NCBIfam" id="NF002956">
    <property type="entry name" value="PRK03612.1"/>
    <property type="match status" value="1"/>
</dbReference>
<gene>
    <name evidence="4" type="primary">speE</name>
    <name evidence="7" type="ORF">QY95_02008</name>
</gene>
<evidence type="ECO:0000256" key="5">
    <source>
        <dbReference type="PROSITE-ProRule" id="PRU00354"/>
    </source>
</evidence>
<comment type="subcellular location">
    <subcellularLocation>
        <location evidence="4">Cell membrane</location>
        <topology evidence="4">Multi-pass membrane protein</topology>
    </subcellularLocation>
</comment>
<evidence type="ECO:0000313" key="7">
    <source>
        <dbReference type="EMBL" id="KKB39791.1"/>
    </source>
</evidence>
<dbReference type="Gene3D" id="3.40.50.150">
    <property type="entry name" value="Vaccinia Virus protein VP39"/>
    <property type="match status" value="1"/>
</dbReference>
<feature type="transmembrane region" description="Helical" evidence="4">
    <location>
        <begin position="78"/>
        <end position="103"/>
    </location>
</feature>
<dbReference type="InterPro" id="IPR029063">
    <property type="entry name" value="SAM-dependent_MTases_sf"/>
</dbReference>
<dbReference type="GO" id="GO:0008295">
    <property type="term" value="P:spermidine biosynthetic process"/>
    <property type="evidence" value="ECO:0007669"/>
    <property type="project" value="UniProtKB-UniRule"/>
</dbReference>
<dbReference type="EC" id="2.5.1.16" evidence="4"/>
<comment type="function">
    <text evidence="4">Catalyzes the irreversible transfer of a propylamine group from the amino donor S-adenosylmethioninamine (decarboxy-AdoMet) to putrescine (1,4-diaminobutane) to yield spermidine.</text>
</comment>
<keyword evidence="4" id="KW-1003">Cell membrane</keyword>
<dbReference type="PANTHER" id="PTHR43317:SF1">
    <property type="entry name" value="THERMOSPERMINE SYNTHASE ACAULIS5"/>
    <property type="match status" value="1"/>
</dbReference>
<organism evidence="7 8">
    <name type="scientific">Bacillus thermotolerans</name>
    <name type="common">Quasibacillus thermotolerans</name>
    <dbReference type="NCBI Taxonomy" id="1221996"/>
    <lineage>
        <taxon>Bacteria</taxon>
        <taxon>Bacillati</taxon>
        <taxon>Bacillota</taxon>
        <taxon>Bacilli</taxon>
        <taxon>Bacillales</taxon>
        <taxon>Bacillaceae</taxon>
        <taxon>Bacillus</taxon>
    </lineage>
</organism>
<dbReference type="InterPro" id="IPR001045">
    <property type="entry name" value="Spermi_synthase"/>
</dbReference>
<dbReference type="PANTHER" id="PTHR43317">
    <property type="entry name" value="THERMOSPERMINE SYNTHASE ACAULIS5"/>
    <property type="match status" value="1"/>
</dbReference>
<protein>
    <recommendedName>
        <fullName evidence="4">Polyamine aminopropyltransferase</fullName>
    </recommendedName>
    <alternativeName>
        <fullName evidence="4">Putrescine aminopropyltransferase</fullName>
        <shortName evidence="4">PAPT</shortName>
    </alternativeName>
    <alternativeName>
        <fullName evidence="4">Spermidine synthase</fullName>
        <shortName evidence="4">SPDS</shortName>
        <shortName evidence="4">SPDSY</shortName>
        <ecNumber evidence="4">2.5.1.16</ecNumber>
    </alternativeName>
</protein>
<feature type="domain" description="PABS" evidence="6">
    <location>
        <begin position="219"/>
        <end position="453"/>
    </location>
</feature>
<dbReference type="RefSeq" id="WP_040047467.1">
    <property type="nucleotide sequence ID" value="NZ_JWIR02000037.1"/>
</dbReference>
<keyword evidence="8" id="KW-1185">Reference proteome</keyword>
<evidence type="ECO:0000256" key="2">
    <source>
        <dbReference type="ARBA" id="ARBA00022679"/>
    </source>
</evidence>
<keyword evidence="2 4" id="KW-0808">Transferase</keyword>
<dbReference type="Proteomes" id="UP000031563">
    <property type="component" value="Unassembled WGS sequence"/>
</dbReference>
<dbReference type="Pfam" id="PF01564">
    <property type="entry name" value="Spermine_synth"/>
    <property type="match status" value="1"/>
</dbReference>
<dbReference type="CDD" id="cd02440">
    <property type="entry name" value="AdoMet_MTases"/>
    <property type="match status" value="1"/>
</dbReference>
<feature type="binding site" evidence="4">
    <location>
        <begin position="356"/>
        <end position="357"/>
    </location>
    <ligand>
        <name>S-methyl-5'-thioadenosine</name>
        <dbReference type="ChEBI" id="CHEBI:17509"/>
    </ligand>
</feature>
<evidence type="ECO:0000256" key="4">
    <source>
        <dbReference type="HAMAP-Rule" id="MF_00198"/>
    </source>
</evidence>
<keyword evidence="3 4" id="KW-0620">Polyamine biosynthesis</keyword>
<dbReference type="GO" id="GO:0005886">
    <property type="term" value="C:plasma membrane"/>
    <property type="evidence" value="ECO:0007669"/>
    <property type="project" value="UniProtKB-SubCell"/>
</dbReference>
<feature type="transmembrane region" description="Helical" evidence="4">
    <location>
        <begin position="109"/>
        <end position="131"/>
    </location>
</feature>
<evidence type="ECO:0000313" key="8">
    <source>
        <dbReference type="Proteomes" id="UP000031563"/>
    </source>
</evidence>
<comment type="similarity">
    <text evidence="1 4">Belongs to the spermidine/spermine synthase family.</text>
</comment>
<comment type="subunit">
    <text evidence="4">Homodimer or homotetramer.</text>
</comment>
<feature type="binding site" evidence="4">
    <location>
        <position position="302"/>
    </location>
    <ligand>
        <name>spermidine</name>
        <dbReference type="ChEBI" id="CHEBI:57834"/>
    </ligand>
</feature>
<dbReference type="SUPFAM" id="SSF53335">
    <property type="entry name" value="S-adenosyl-L-methionine-dependent methyltransferases"/>
    <property type="match status" value="1"/>
</dbReference>
<dbReference type="PROSITE" id="PS01330">
    <property type="entry name" value="PABS_1"/>
    <property type="match status" value="1"/>
</dbReference>
<dbReference type="InterPro" id="IPR030373">
    <property type="entry name" value="PABS_CS"/>
</dbReference>
<dbReference type="HAMAP" id="MF_00198">
    <property type="entry name" value="Spermidine_synth"/>
    <property type="match status" value="1"/>
</dbReference>
<evidence type="ECO:0000256" key="3">
    <source>
        <dbReference type="ARBA" id="ARBA00023115"/>
    </source>
</evidence>
<feature type="active site" description="Proton acceptor" evidence="4 5">
    <location>
        <position position="374"/>
    </location>
</feature>
<dbReference type="InterPro" id="IPR030374">
    <property type="entry name" value="PABS"/>
</dbReference>
<comment type="caution">
    <text evidence="7">The sequence shown here is derived from an EMBL/GenBank/DDBJ whole genome shotgun (WGS) entry which is preliminary data.</text>
</comment>
<feature type="transmembrane region" description="Helical" evidence="4">
    <location>
        <begin position="48"/>
        <end position="66"/>
    </location>
</feature>
<dbReference type="UniPathway" id="UPA00248">
    <property type="reaction ID" value="UER00314"/>
</dbReference>
<comment type="pathway">
    <text evidence="4">Amine and polyamine biosynthesis; spermidine biosynthesis; spermidine from putrescine: step 1/1.</text>
</comment>
<comment type="caution">
    <text evidence="4">Lacks conserved residue(s) required for the propagation of feature annotation.</text>
</comment>
<dbReference type="EMBL" id="JWIR02000037">
    <property type="protein sequence ID" value="KKB39791.1"/>
    <property type="molecule type" value="Genomic_DNA"/>
</dbReference>
<evidence type="ECO:0000259" key="6">
    <source>
        <dbReference type="PROSITE" id="PS51006"/>
    </source>
</evidence>
<dbReference type="AlphaFoldDB" id="A0A0F5I2N4"/>
<dbReference type="GO" id="GO:0004766">
    <property type="term" value="F:spermidine synthase activity"/>
    <property type="evidence" value="ECO:0007669"/>
    <property type="project" value="UniProtKB-UniRule"/>
</dbReference>
<dbReference type="FunFam" id="3.40.50.150:FF:000088">
    <property type="entry name" value="Polyamine aminopropyltransferase"/>
    <property type="match status" value="1"/>
</dbReference>
<comment type="catalytic activity">
    <reaction evidence="4">
        <text>S-adenosyl 3-(methylsulfanyl)propylamine + putrescine = S-methyl-5'-thioadenosine + spermidine + H(+)</text>
        <dbReference type="Rhea" id="RHEA:12721"/>
        <dbReference type="ChEBI" id="CHEBI:15378"/>
        <dbReference type="ChEBI" id="CHEBI:17509"/>
        <dbReference type="ChEBI" id="CHEBI:57443"/>
        <dbReference type="ChEBI" id="CHEBI:57834"/>
        <dbReference type="ChEBI" id="CHEBI:326268"/>
        <dbReference type="EC" id="2.5.1.16"/>
    </reaction>
</comment>
<dbReference type="NCBIfam" id="NF037959">
    <property type="entry name" value="MFS_SpdSyn"/>
    <property type="match status" value="1"/>
</dbReference>
<feature type="transmembrane region" description="Helical" evidence="4">
    <location>
        <begin position="202"/>
        <end position="223"/>
    </location>
</feature>